<accession>A0AA35LLQ2</accession>
<feature type="compositionally biased region" description="Basic and acidic residues" evidence="1">
    <location>
        <begin position="84"/>
        <end position="107"/>
    </location>
</feature>
<gene>
    <name evidence="2" type="ORF">PODLI_1B017374</name>
</gene>
<sequence length="446" mass="50729">MDRSSRKAKKPTTGTTEQAGTEKLTEEEKALRKEVDNVLQGELGKLLAEKQEEAESAAFQGEVQKGKATEKSKERKGGLALQNEVEKAQTKSKEETESESPQREVRKASAKRRSKAESEPSSSWDEAGKGRVREMSKQGTEEENTQEETEDTETQESRDSESPQAEAEESSEKVKWKQGSLSSKEEEGPSSAGSLWVKHKEKIREIGEKPLEELGPPGYFAKLTQRIMRDLPTFQKKLKASEVPEKYKRKNMHPRIAKLLSSELPSTQQMKTKHQLSLKDSRLTRILSQDLSEDEEEKDESKKPDLHSSSSKTVPFETSSEEKRKAEAAAEDSTQKGESLSSTVGSSVWNMGQKISHWKMAHQHGYHVGQLTQDKIYKQRLLKHERDTKISMPMPLQEVMEEEVFDILLETLFDYHKKLGSEHPLTIQMEQHVEHLHLQLQGRRVL</sequence>
<feature type="compositionally biased region" description="Basic residues" evidence="1">
    <location>
        <begin position="247"/>
        <end position="256"/>
    </location>
</feature>
<evidence type="ECO:0000313" key="3">
    <source>
        <dbReference type="Proteomes" id="UP001178461"/>
    </source>
</evidence>
<dbReference type="Proteomes" id="UP001178461">
    <property type="component" value="Chromosome 16"/>
</dbReference>
<feature type="compositionally biased region" description="Basic and acidic residues" evidence="1">
    <location>
        <begin position="64"/>
        <end position="77"/>
    </location>
</feature>
<feature type="compositionally biased region" description="Polar residues" evidence="1">
    <location>
        <begin position="336"/>
        <end position="345"/>
    </location>
</feature>
<proteinExistence type="predicted"/>
<dbReference type="EMBL" id="OX395143">
    <property type="protein sequence ID" value="CAI5798147.1"/>
    <property type="molecule type" value="Genomic_DNA"/>
</dbReference>
<protein>
    <submittedName>
        <fullName evidence="2">Uncharacterized protein</fullName>
    </submittedName>
</protein>
<feature type="region of interest" description="Disordered" evidence="1">
    <location>
        <begin position="1"/>
        <end position="29"/>
    </location>
</feature>
<reference evidence="2" key="1">
    <citation type="submission" date="2022-12" db="EMBL/GenBank/DDBJ databases">
        <authorList>
            <person name="Alioto T."/>
            <person name="Alioto T."/>
            <person name="Gomez Garrido J."/>
        </authorList>
    </citation>
    <scope>NUCLEOTIDE SEQUENCE</scope>
</reference>
<evidence type="ECO:0000256" key="1">
    <source>
        <dbReference type="SAM" id="MobiDB-lite"/>
    </source>
</evidence>
<feature type="compositionally biased region" description="Polar residues" evidence="1">
    <location>
        <begin position="307"/>
        <end position="318"/>
    </location>
</feature>
<feature type="compositionally biased region" description="Basic and acidic residues" evidence="1">
    <location>
        <begin position="126"/>
        <end position="140"/>
    </location>
</feature>
<name>A0AA35LLQ2_9SAUR</name>
<feature type="compositionally biased region" description="Basic residues" evidence="1">
    <location>
        <begin position="1"/>
        <end position="10"/>
    </location>
</feature>
<feature type="compositionally biased region" description="Acidic residues" evidence="1">
    <location>
        <begin position="141"/>
        <end position="154"/>
    </location>
</feature>
<feature type="region of interest" description="Disordered" evidence="1">
    <location>
        <begin position="51"/>
        <end position="196"/>
    </location>
</feature>
<dbReference type="AlphaFoldDB" id="A0AA35LLQ2"/>
<keyword evidence="3" id="KW-1185">Reference proteome</keyword>
<feature type="region of interest" description="Disordered" evidence="1">
    <location>
        <begin position="242"/>
        <end position="345"/>
    </location>
</feature>
<evidence type="ECO:0000313" key="2">
    <source>
        <dbReference type="EMBL" id="CAI5798147.1"/>
    </source>
</evidence>
<organism evidence="2 3">
    <name type="scientific">Podarcis lilfordi</name>
    <name type="common">Lilford's wall lizard</name>
    <dbReference type="NCBI Taxonomy" id="74358"/>
    <lineage>
        <taxon>Eukaryota</taxon>
        <taxon>Metazoa</taxon>
        <taxon>Chordata</taxon>
        <taxon>Craniata</taxon>
        <taxon>Vertebrata</taxon>
        <taxon>Euteleostomi</taxon>
        <taxon>Lepidosauria</taxon>
        <taxon>Squamata</taxon>
        <taxon>Bifurcata</taxon>
        <taxon>Unidentata</taxon>
        <taxon>Episquamata</taxon>
        <taxon>Laterata</taxon>
        <taxon>Lacertibaenia</taxon>
        <taxon>Lacertidae</taxon>
        <taxon>Podarcis</taxon>
    </lineage>
</organism>